<dbReference type="InterPro" id="IPR013249">
    <property type="entry name" value="RNA_pol_sigma70_r4_t2"/>
</dbReference>
<dbReference type="GeneID" id="86055115"/>
<dbReference type="RefSeq" id="WP_154466641.1">
    <property type="nucleotide sequence ID" value="NZ_VUMI01000035.1"/>
</dbReference>
<evidence type="ECO:0000259" key="1">
    <source>
        <dbReference type="Pfam" id="PF08281"/>
    </source>
</evidence>
<dbReference type="EMBL" id="VUMI01000035">
    <property type="protein sequence ID" value="MSS90280.1"/>
    <property type="molecule type" value="Genomic_DNA"/>
</dbReference>
<feature type="domain" description="RNA polymerase sigma factor 70 region 4 type 2" evidence="1">
    <location>
        <begin position="67"/>
        <end position="119"/>
    </location>
</feature>
<keyword evidence="3" id="KW-1185">Reference proteome</keyword>
<dbReference type="Gene3D" id="1.10.10.10">
    <property type="entry name" value="Winged helix-like DNA-binding domain superfamily/Winged helix DNA-binding domain"/>
    <property type="match status" value="1"/>
</dbReference>
<protein>
    <submittedName>
        <fullName evidence="2">Sigma-70 family RNA polymerase sigma factor</fullName>
    </submittedName>
</protein>
<dbReference type="AlphaFoldDB" id="A0A6N7WLK9"/>
<dbReference type="InterPro" id="IPR036388">
    <property type="entry name" value="WH-like_DNA-bd_sf"/>
</dbReference>
<comment type="caution">
    <text evidence="2">The sequence shown here is derived from an EMBL/GenBank/DDBJ whole genome shotgun (WGS) entry which is preliminary data.</text>
</comment>
<dbReference type="GO" id="GO:0003677">
    <property type="term" value="F:DNA binding"/>
    <property type="evidence" value="ECO:0007669"/>
    <property type="project" value="InterPro"/>
</dbReference>
<dbReference type="InterPro" id="IPR013324">
    <property type="entry name" value="RNA_pol_sigma_r3/r4-like"/>
</dbReference>
<gene>
    <name evidence="2" type="ORF">FYJ45_18955</name>
</gene>
<dbReference type="GO" id="GO:0006352">
    <property type="term" value="P:DNA-templated transcription initiation"/>
    <property type="evidence" value="ECO:0007669"/>
    <property type="project" value="InterPro"/>
</dbReference>
<dbReference type="Pfam" id="PF08281">
    <property type="entry name" value="Sigma70_r4_2"/>
    <property type="match status" value="1"/>
</dbReference>
<dbReference type="CDD" id="cd06171">
    <property type="entry name" value="Sigma70_r4"/>
    <property type="match status" value="1"/>
</dbReference>
<proteinExistence type="predicted"/>
<name>A0A6N7WLK9_9FIRM</name>
<dbReference type="GO" id="GO:0016987">
    <property type="term" value="F:sigma factor activity"/>
    <property type="evidence" value="ECO:0007669"/>
    <property type="project" value="InterPro"/>
</dbReference>
<sequence length="126" mass="14985">MTEEYWVAVLQEEDRIISNSDRKYRYHCKSLESMSEELAFQERCLYIESDSTSQCEVKDFIDTIQDERLAEALRDLTDRQRQAIMLRFWEGYQCKEIAVILNCSPAAVTLLMQRAFNRLRIYLLGK</sequence>
<evidence type="ECO:0000313" key="3">
    <source>
        <dbReference type="Proteomes" id="UP000436047"/>
    </source>
</evidence>
<dbReference type="InterPro" id="IPR014284">
    <property type="entry name" value="RNA_pol_sigma-70_dom"/>
</dbReference>
<dbReference type="SUPFAM" id="SSF88659">
    <property type="entry name" value="Sigma3 and sigma4 domains of RNA polymerase sigma factors"/>
    <property type="match status" value="1"/>
</dbReference>
<dbReference type="Proteomes" id="UP000436047">
    <property type="component" value="Unassembled WGS sequence"/>
</dbReference>
<evidence type="ECO:0000313" key="2">
    <source>
        <dbReference type="EMBL" id="MSS90280.1"/>
    </source>
</evidence>
<accession>A0A6N7WLK9</accession>
<organism evidence="2 3">
    <name type="scientific">Eisenbergiella porci</name>
    <dbReference type="NCBI Taxonomy" id="2652274"/>
    <lineage>
        <taxon>Bacteria</taxon>
        <taxon>Bacillati</taxon>
        <taxon>Bacillota</taxon>
        <taxon>Clostridia</taxon>
        <taxon>Lachnospirales</taxon>
        <taxon>Lachnospiraceae</taxon>
        <taxon>Eisenbergiella</taxon>
    </lineage>
</organism>
<dbReference type="NCBIfam" id="TIGR02937">
    <property type="entry name" value="sigma70-ECF"/>
    <property type="match status" value="1"/>
</dbReference>
<reference evidence="2 3" key="1">
    <citation type="submission" date="2019-08" db="EMBL/GenBank/DDBJ databases">
        <title>In-depth cultivation of the pig gut microbiome towards novel bacterial diversity and tailored functional studies.</title>
        <authorList>
            <person name="Wylensek D."/>
            <person name="Hitch T.C.A."/>
            <person name="Clavel T."/>
        </authorList>
    </citation>
    <scope>NUCLEOTIDE SEQUENCE [LARGE SCALE GENOMIC DNA]</scope>
    <source>
        <strain evidence="2 3">WCA-389-WT-23B</strain>
    </source>
</reference>